<evidence type="ECO:0000256" key="3">
    <source>
        <dbReference type="ARBA" id="ARBA00022692"/>
    </source>
</evidence>
<dbReference type="PANTHER" id="PTHR11360">
    <property type="entry name" value="MONOCARBOXYLATE TRANSPORTER"/>
    <property type="match status" value="1"/>
</dbReference>
<keyword evidence="2" id="KW-0813">Transport</keyword>
<dbReference type="RefSeq" id="WP_190258809.1">
    <property type="nucleotide sequence ID" value="NZ_QFGA01000002.1"/>
</dbReference>
<accession>A0A4Y7RB37</accession>
<feature type="transmembrane region" description="Helical" evidence="6">
    <location>
        <begin position="376"/>
        <end position="397"/>
    </location>
</feature>
<proteinExistence type="predicted"/>
<dbReference type="PANTHER" id="PTHR11360:SF317">
    <property type="entry name" value="MAJOR FACILITATOR SUPERFAMILY (MFS) PROFILE DOMAIN-CONTAINING PROTEIN-RELATED"/>
    <property type="match status" value="1"/>
</dbReference>
<evidence type="ECO:0000256" key="1">
    <source>
        <dbReference type="ARBA" id="ARBA00004651"/>
    </source>
</evidence>
<dbReference type="InterPro" id="IPR020846">
    <property type="entry name" value="MFS_dom"/>
</dbReference>
<feature type="transmembrane region" description="Helical" evidence="6">
    <location>
        <begin position="132"/>
        <end position="157"/>
    </location>
</feature>
<evidence type="ECO:0000256" key="6">
    <source>
        <dbReference type="SAM" id="Phobius"/>
    </source>
</evidence>
<dbReference type="InterPro" id="IPR050327">
    <property type="entry name" value="Proton-linked_MCT"/>
</dbReference>
<dbReference type="SUPFAM" id="SSF103473">
    <property type="entry name" value="MFS general substrate transporter"/>
    <property type="match status" value="1"/>
</dbReference>
<feature type="transmembrane region" description="Helical" evidence="6">
    <location>
        <begin position="309"/>
        <end position="333"/>
    </location>
</feature>
<dbReference type="Pfam" id="PF07690">
    <property type="entry name" value="MFS_1"/>
    <property type="match status" value="1"/>
</dbReference>
<keyword evidence="5 6" id="KW-0472">Membrane</keyword>
<evidence type="ECO:0000259" key="7">
    <source>
        <dbReference type="PROSITE" id="PS50850"/>
    </source>
</evidence>
<feature type="transmembrane region" description="Helical" evidence="6">
    <location>
        <begin position="253"/>
        <end position="276"/>
    </location>
</feature>
<dbReference type="InterPro" id="IPR036259">
    <property type="entry name" value="MFS_trans_sf"/>
</dbReference>
<dbReference type="GO" id="GO:0005886">
    <property type="term" value="C:plasma membrane"/>
    <property type="evidence" value="ECO:0007669"/>
    <property type="project" value="UniProtKB-SubCell"/>
</dbReference>
<feature type="transmembrane region" description="Helical" evidence="6">
    <location>
        <begin position="74"/>
        <end position="92"/>
    </location>
</feature>
<dbReference type="GO" id="GO:0022857">
    <property type="term" value="F:transmembrane transporter activity"/>
    <property type="evidence" value="ECO:0007669"/>
    <property type="project" value="InterPro"/>
</dbReference>
<feature type="transmembrane region" description="Helical" evidence="6">
    <location>
        <begin position="36"/>
        <end position="62"/>
    </location>
</feature>
<protein>
    <submittedName>
        <fullName evidence="8">Putative MFS-type transporter YhjX</fullName>
    </submittedName>
</protein>
<dbReference type="Proteomes" id="UP000298324">
    <property type="component" value="Unassembled WGS sequence"/>
</dbReference>
<sequence>MDLKTKRWFVLLASVAINLCIGSGYAWSVFAKPMVVLLGCTAAAATLAFTISNSFGPVTMILGGRMQDKFGPKWVIVGGAFLFAGGVFLTGFTTSVTWLYMSYGVLMGLGMGAIYSCTIANTVKFFPDKRGLVSGIATAGYGAGSILVPPLANALIASQGILATFRTLGIAYFIIIVVGSFFVMTAPAGYKPEGWNPPAPTATSTVSGEDKNWNQMLADPMFYVLLIMLTAGAFAGLMIISQASPIAQEVIKVTPAVAAVAVSMIALANTAGRIFWGWISDKIGRYVALTIMYIISGVAVFALTGISSYAAFLIAAMLVGLCFGGIMGIFPALTADMFGSKNNGVNYGIMFSGFAIAGLFGPMTAATVKASHNGDYTIAFIIAACCSVLGIVLTLVVRSKTKKNQEAALAAKA</sequence>
<dbReference type="CDD" id="cd17353">
    <property type="entry name" value="MFS_OFA_like"/>
    <property type="match status" value="1"/>
</dbReference>
<dbReference type="InterPro" id="IPR011701">
    <property type="entry name" value="MFS"/>
</dbReference>
<dbReference type="Gene3D" id="1.20.1250.20">
    <property type="entry name" value="MFS general substrate transporter like domains"/>
    <property type="match status" value="2"/>
</dbReference>
<feature type="transmembrane region" description="Helical" evidence="6">
    <location>
        <begin position="169"/>
        <end position="190"/>
    </location>
</feature>
<keyword evidence="4 6" id="KW-1133">Transmembrane helix</keyword>
<feature type="transmembrane region" description="Helical" evidence="6">
    <location>
        <begin position="98"/>
        <end position="120"/>
    </location>
</feature>
<reference evidence="8 9" key="1">
    <citation type="journal article" date="2018" name="Environ. Microbiol.">
        <title>Novel energy conservation strategies and behaviour of Pelotomaculum schinkii driving syntrophic propionate catabolism.</title>
        <authorList>
            <person name="Hidalgo-Ahumada C.A.P."/>
            <person name="Nobu M.K."/>
            <person name="Narihiro T."/>
            <person name="Tamaki H."/>
            <person name="Liu W.T."/>
            <person name="Kamagata Y."/>
            <person name="Stams A.J.M."/>
            <person name="Imachi H."/>
            <person name="Sousa D.Z."/>
        </authorList>
    </citation>
    <scope>NUCLEOTIDE SEQUENCE [LARGE SCALE GENOMIC DNA]</scope>
    <source>
        <strain evidence="8 9">HH</strain>
    </source>
</reference>
<dbReference type="AlphaFoldDB" id="A0A4Y7RB37"/>
<feature type="transmembrane region" description="Helical" evidence="6">
    <location>
        <begin position="283"/>
        <end position="303"/>
    </location>
</feature>
<dbReference type="PROSITE" id="PS50850">
    <property type="entry name" value="MFS"/>
    <property type="match status" value="1"/>
</dbReference>
<evidence type="ECO:0000256" key="4">
    <source>
        <dbReference type="ARBA" id="ARBA00022989"/>
    </source>
</evidence>
<evidence type="ECO:0000256" key="2">
    <source>
        <dbReference type="ARBA" id="ARBA00022448"/>
    </source>
</evidence>
<comment type="subcellular location">
    <subcellularLocation>
        <location evidence="1">Cell membrane</location>
        <topology evidence="1">Multi-pass membrane protein</topology>
    </subcellularLocation>
</comment>
<evidence type="ECO:0000256" key="5">
    <source>
        <dbReference type="ARBA" id="ARBA00023136"/>
    </source>
</evidence>
<feature type="transmembrane region" description="Helical" evidence="6">
    <location>
        <begin position="221"/>
        <end position="241"/>
    </location>
</feature>
<name>A0A4Y7RB37_9FIRM</name>
<keyword evidence="9" id="KW-1185">Reference proteome</keyword>
<evidence type="ECO:0000313" key="9">
    <source>
        <dbReference type="Proteomes" id="UP000298324"/>
    </source>
</evidence>
<organism evidence="8 9">
    <name type="scientific">Pelotomaculum schinkii</name>
    <dbReference type="NCBI Taxonomy" id="78350"/>
    <lineage>
        <taxon>Bacteria</taxon>
        <taxon>Bacillati</taxon>
        <taxon>Bacillota</taxon>
        <taxon>Clostridia</taxon>
        <taxon>Eubacteriales</taxon>
        <taxon>Desulfotomaculaceae</taxon>
        <taxon>Pelotomaculum</taxon>
    </lineage>
</organism>
<keyword evidence="3 6" id="KW-0812">Transmembrane</keyword>
<gene>
    <name evidence="8" type="primary">yhjX_2</name>
    <name evidence="8" type="ORF">Psch_03259</name>
</gene>
<feature type="transmembrane region" description="Helical" evidence="6">
    <location>
        <begin position="345"/>
        <end position="364"/>
    </location>
</feature>
<evidence type="ECO:0000313" key="8">
    <source>
        <dbReference type="EMBL" id="TEB06215.1"/>
    </source>
</evidence>
<dbReference type="EMBL" id="QFGA01000002">
    <property type="protein sequence ID" value="TEB06215.1"/>
    <property type="molecule type" value="Genomic_DNA"/>
</dbReference>
<comment type="caution">
    <text evidence="8">The sequence shown here is derived from an EMBL/GenBank/DDBJ whole genome shotgun (WGS) entry which is preliminary data.</text>
</comment>
<feature type="domain" description="Major facilitator superfamily (MFS) profile" evidence="7">
    <location>
        <begin position="1"/>
        <end position="402"/>
    </location>
</feature>